<protein>
    <recommendedName>
        <fullName evidence="3">Adenylate kinase</fullName>
    </recommendedName>
</protein>
<dbReference type="EMBL" id="LSRX01000250">
    <property type="protein sequence ID" value="OLQ02948.1"/>
    <property type="molecule type" value="Genomic_DNA"/>
</dbReference>
<dbReference type="PANTHER" id="PTHR14919">
    <property type="entry name" value="KPL2-RELATED"/>
    <property type="match status" value="1"/>
</dbReference>
<dbReference type="InterPro" id="IPR052634">
    <property type="entry name" value="Sperm_flagellar-bone_growth"/>
</dbReference>
<evidence type="ECO:0000313" key="1">
    <source>
        <dbReference type="EMBL" id="OLQ02948.1"/>
    </source>
</evidence>
<dbReference type="SUPFAM" id="SSF52540">
    <property type="entry name" value="P-loop containing nucleoside triphosphate hydrolases"/>
    <property type="match status" value="1"/>
</dbReference>
<name>A0A1Q9E6B6_SYMMI</name>
<dbReference type="PANTHER" id="PTHR14919:SF0">
    <property type="entry name" value="SPERM FLAGELLAR PROTEIN 2"/>
    <property type="match status" value="1"/>
</dbReference>
<accession>A0A1Q9E6B6</accession>
<proteinExistence type="predicted"/>
<dbReference type="AlphaFoldDB" id="A0A1Q9E6B6"/>
<evidence type="ECO:0000313" key="2">
    <source>
        <dbReference type="Proteomes" id="UP000186817"/>
    </source>
</evidence>
<dbReference type="Proteomes" id="UP000186817">
    <property type="component" value="Unassembled WGS sequence"/>
</dbReference>
<organism evidence="1 2">
    <name type="scientific">Symbiodinium microadriaticum</name>
    <name type="common">Dinoflagellate</name>
    <name type="synonym">Zooxanthella microadriatica</name>
    <dbReference type="NCBI Taxonomy" id="2951"/>
    <lineage>
        <taxon>Eukaryota</taxon>
        <taxon>Sar</taxon>
        <taxon>Alveolata</taxon>
        <taxon>Dinophyceae</taxon>
        <taxon>Suessiales</taxon>
        <taxon>Symbiodiniaceae</taxon>
        <taxon>Symbiodinium</taxon>
    </lineage>
</organism>
<dbReference type="Gene3D" id="3.40.50.300">
    <property type="entry name" value="P-loop containing nucleotide triphosphate hydrolases"/>
    <property type="match status" value="1"/>
</dbReference>
<gene>
    <name evidence="1" type="ORF">AK812_SmicGene14146</name>
</gene>
<dbReference type="InterPro" id="IPR027417">
    <property type="entry name" value="P-loop_NTPase"/>
</dbReference>
<comment type="caution">
    <text evidence="1">The sequence shown here is derived from an EMBL/GenBank/DDBJ whole genome shotgun (WGS) entry which is preliminary data.</text>
</comment>
<reference evidence="1 2" key="1">
    <citation type="submission" date="2016-02" db="EMBL/GenBank/DDBJ databases">
        <title>Genome analysis of coral dinoflagellate symbionts highlights evolutionary adaptations to a symbiotic lifestyle.</title>
        <authorList>
            <person name="Aranda M."/>
            <person name="Li Y."/>
            <person name="Liew Y.J."/>
            <person name="Baumgarten S."/>
            <person name="Simakov O."/>
            <person name="Wilson M."/>
            <person name="Piel J."/>
            <person name="Ashoor H."/>
            <person name="Bougouffa S."/>
            <person name="Bajic V.B."/>
            <person name="Ryu T."/>
            <person name="Ravasi T."/>
            <person name="Bayer T."/>
            <person name="Micklem G."/>
            <person name="Kim H."/>
            <person name="Bhak J."/>
            <person name="Lajeunesse T.C."/>
            <person name="Voolstra C.R."/>
        </authorList>
    </citation>
    <scope>NUCLEOTIDE SEQUENCE [LARGE SCALE GENOMIC DNA]</scope>
    <source>
        <strain evidence="1 2">CCMP2467</strain>
    </source>
</reference>
<dbReference type="OrthoDB" id="62528at2759"/>
<keyword evidence="2" id="KW-1185">Reference proteome</keyword>
<evidence type="ECO:0008006" key="3">
    <source>
        <dbReference type="Google" id="ProtNLM"/>
    </source>
</evidence>
<sequence length="117" mass="13034">MVKNTTTGARISFSSKLSSEMDLVDGVPVNYRFGMVIASMIERMYKEPPPKRPPVMPEVPLRLVLTGKPYAGKRCVARRLAEAYGLEVVNLDELVRECLDLCKDAEAEPNGFVLTVF</sequence>